<dbReference type="Proteomes" id="UP001165085">
    <property type="component" value="Unassembled WGS sequence"/>
</dbReference>
<dbReference type="InterPro" id="IPR027640">
    <property type="entry name" value="Kinesin-like_fam"/>
</dbReference>
<protein>
    <recommendedName>
        <fullName evidence="3">Kinesin motor domain-containing protein</fullName>
    </recommendedName>
</protein>
<dbReference type="GO" id="GO:0005524">
    <property type="term" value="F:ATP binding"/>
    <property type="evidence" value="ECO:0007669"/>
    <property type="project" value="UniProtKB-UniRule"/>
</dbReference>
<dbReference type="GO" id="GO:0005871">
    <property type="term" value="C:kinesin complex"/>
    <property type="evidence" value="ECO:0007669"/>
    <property type="project" value="TreeGrafter"/>
</dbReference>
<keyword evidence="1" id="KW-0547">Nucleotide-binding</keyword>
<dbReference type="EMBL" id="BRXY01000535">
    <property type="protein sequence ID" value="GMH98854.1"/>
    <property type="molecule type" value="Genomic_DNA"/>
</dbReference>
<feature type="region of interest" description="Disordered" evidence="2">
    <location>
        <begin position="1"/>
        <end position="22"/>
    </location>
</feature>
<comment type="similarity">
    <text evidence="1">Belongs to the TRAFAC class myosin-kinesin ATPase superfamily. Kinesin family.</text>
</comment>
<dbReference type="InterPro" id="IPR036961">
    <property type="entry name" value="Kinesin_motor_dom_sf"/>
</dbReference>
<dbReference type="GO" id="GO:0005874">
    <property type="term" value="C:microtubule"/>
    <property type="evidence" value="ECO:0007669"/>
    <property type="project" value="TreeGrafter"/>
</dbReference>
<dbReference type="PRINTS" id="PR00380">
    <property type="entry name" value="KINESINHEAVY"/>
</dbReference>
<dbReference type="OrthoDB" id="3176171at2759"/>
<dbReference type="PANTHER" id="PTHR24115">
    <property type="entry name" value="KINESIN-RELATED"/>
    <property type="match status" value="1"/>
</dbReference>
<keyword evidence="1" id="KW-0505">Motor protein</keyword>
<evidence type="ECO:0000256" key="1">
    <source>
        <dbReference type="PROSITE-ProRule" id="PRU00283"/>
    </source>
</evidence>
<keyword evidence="1" id="KW-0067">ATP-binding</keyword>
<dbReference type="InterPro" id="IPR001752">
    <property type="entry name" value="Kinesin_motor_dom"/>
</dbReference>
<dbReference type="GO" id="GO:0007018">
    <property type="term" value="P:microtubule-based movement"/>
    <property type="evidence" value="ECO:0007669"/>
    <property type="project" value="InterPro"/>
</dbReference>
<evidence type="ECO:0000313" key="4">
    <source>
        <dbReference type="EMBL" id="GMH98854.1"/>
    </source>
</evidence>
<dbReference type="Pfam" id="PF00225">
    <property type="entry name" value="Kinesin"/>
    <property type="match status" value="2"/>
</dbReference>
<dbReference type="GO" id="GO:0003777">
    <property type="term" value="F:microtubule motor activity"/>
    <property type="evidence" value="ECO:0007669"/>
    <property type="project" value="InterPro"/>
</dbReference>
<dbReference type="SMART" id="SM00129">
    <property type="entry name" value="KISc"/>
    <property type="match status" value="1"/>
</dbReference>
<comment type="caution">
    <text evidence="4">The sequence shown here is derived from an EMBL/GenBank/DDBJ whole genome shotgun (WGS) entry which is preliminary data.</text>
</comment>
<dbReference type="AlphaFoldDB" id="A0A9W7F067"/>
<dbReference type="GO" id="GO:0008017">
    <property type="term" value="F:microtubule binding"/>
    <property type="evidence" value="ECO:0007669"/>
    <property type="project" value="InterPro"/>
</dbReference>
<feature type="binding site" evidence="1">
    <location>
        <begin position="91"/>
        <end position="98"/>
    </location>
    <ligand>
        <name>ATP</name>
        <dbReference type="ChEBI" id="CHEBI:30616"/>
    </ligand>
</feature>
<feature type="domain" description="Kinesin motor" evidence="3">
    <location>
        <begin position="26"/>
        <end position="421"/>
    </location>
</feature>
<keyword evidence="5" id="KW-1185">Reference proteome</keyword>
<dbReference type="InterPro" id="IPR027417">
    <property type="entry name" value="P-loop_NTPase"/>
</dbReference>
<dbReference type="PROSITE" id="PS50067">
    <property type="entry name" value="KINESIN_MOTOR_2"/>
    <property type="match status" value="1"/>
</dbReference>
<reference evidence="5" key="1">
    <citation type="journal article" date="2023" name="Commun. Biol.">
        <title>Genome analysis of Parmales, the sister group of diatoms, reveals the evolutionary specialization of diatoms from phago-mixotrophs to photoautotrophs.</title>
        <authorList>
            <person name="Ban H."/>
            <person name="Sato S."/>
            <person name="Yoshikawa S."/>
            <person name="Yamada K."/>
            <person name="Nakamura Y."/>
            <person name="Ichinomiya M."/>
            <person name="Sato N."/>
            <person name="Blanc-Mathieu R."/>
            <person name="Endo H."/>
            <person name="Kuwata A."/>
            <person name="Ogata H."/>
        </authorList>
    </citation>
    <scope>NUCLEOTIDE SEQUENCE [LARGE SCALE GENOMIC DNA]</scope>
    <source>
        <strain evidence="5">NIES 3701</strain>
    </source>
</reference>
<dbReference type="SUPFAM" id="SSF52540">
    <property type="entry name" value="P-loop containing nucleoside triphosphate hydrolases"/>
    <property type="match status" value="1"/>
</dbReference>
<evidence type="ECO:0000259" key="3">
    <source>
        <dbReference type="PROSITE" id="PS50067"/>
    </source>
</evidence>
<evidence type="ECO:0000313" key="5">
    <source>
        <dbReference type="Proteomes" id="UP001165085"/>
    </source>
</evidence>
<dbReference type="GO" id="GO:0016887">
    <property type="term" value="F:ATP hydrolysis activity"/>
    <property type="evidence" value="ECO:0007669"/>
    <property type="project" value="TreeGrafter"/>
</dbReference>
<proteinExistence type="inferred from homology"/>
<dbReference type="Gene3D" id="3.40.850.10">
    <property type="entry name" value="Kinesin motor domain"/>
    <property type="match status" value="2"/>
</dbReference>
<feature type="region of interest" description="Disordered" evidence="2">
    <location>
        <begin position="239"/>
        <end position="260"/>
    </location>
</feature>
<organism evidence="4 5">
    <name type="scientific">Triparma strigata</name>
    <dbReference type="NCBI Taxonomy" id="1606541"/>
    <lineage>
        <taxon>Eukaryota</taxon>
        <taxon>Sar</taxon>
        <taxon>Stramenopiles</taxon>
        <taxon>Ochrophyta</taxon>
        <taxon>Bolidophyceae</taxon>
        <taxon>Parmales</taxon>
        <taxon>Triparmaceae</taxon>
        <taxon>Triparma</taxon>
    </lineage>
</organism>
<gene>
    <name evidence="4" type="ORF">TrST_g13143</name>
</gene>
<name>A0A9W7F067_9STRA</name>
<accession>A0A9W7F067</accession>
<sequence>MLPSVRKSGVGSRLSGNSSNTASSYQISVGVRIRPSRFPELPSSLETRHFLRPNHLMQPETTQDSMYDTLVVNDMLLKLRDNFSTSMIAYGQTGSGKTHTIFGPEGCLRPDKSIDWGLMPRLLEELLNTENISVSVSAVEVYQDLAYDLLNNSAPLTVGTKGRDQHTESMSAKMKNVKVAGPLAGQKGASSGGAHPAGCYCCYCERAKMKKQEDFKKMMAERRGEPYFGKGVDPFKDALKKKASSSSQSPNRARRSSSVDYATVGEKVQTLKDVSAILAFCRTVELSRASASHDLNERSSRSHCLVTVHVITTVGGKTTHNKCLLVDLAGSERIAKSKVEGVEKAQAIEINKSLSALGRVVKSLAAKNSHVPYRDSTLTMLLKDSFGGRASTTVVICVSGVEAHDEETVRSLQFGERLGGVRRSTVARNASVSDANLSGGKAELEERLSAMKAELEGLDAGGVDPSATNPAAIRKFEKDSKRLKALGDRLKAAEASEYDAGRKGGGDVATLRAQWTHLNDDVERVKGAVDRLTKRPFWREPSKAWQRKDREIRELEGRLSLML</sequence>
<evidence type="ECO:0000256" key="2">
    <source>
        <dbReference type="SAM" id="MobiDB-lite"/>
    </source>
</evidence>